<dbReference type="AlphaFoldDB" id="A0A0A8ZXU7"/>
<protein>
    <submittedName>
        <fullName evidence="1">Uncharacterized protein</fullName>
    </submittedName>
</protein>
<reference evidence="1" key="1">
    <citation type="submission" date="2014-09" db="EMBL/GenBank/DDBJ databases">
        <authorList>
            <person name="Magalhaes I.L.F."/>
            <person name="Oliveira U."/>
            <person name="Santos F.R."/>
            <person name="Vidigal T.H.D.A."/>
            <person name="Brescovit A.D."/>
            <person name="Santos A.J."/>
        </authorList>
    </citation>
    <scope>NUCLEOTIDE SEQUENCE</scope>
    <source>
        <tissue evidence="1">Shoot tissue taken approximately 20 cm above the soil surface</tissue>
    </source>
</reference>
<name>A0A0A8ZXU7_ARUDO</name>
<organism evidence="1">
    <name type="scientific">Arundo donax</name>
    <name type="common">Giant reed</name>
    <name type="synonym">Donax arundinaceus</name>
    <dbReference type="NCBI Taxonomy" id="35708"/>
    <lineage>
        <taxon>Eukaryota</taxon>
        <taxon>Viridiplantae</taxon>
        <taxon>Streptophyta</taxon>
        <taxon>Embryophyta</taxon>
        <taxon>Tracheophyta</taxon>
        <taxon>Spermatophyta</taxon>
        <taxon>Magnoliopsida</taxon>
        <taxon>Liliopsida</taxon>
        <taxon>Poales</taxon>
        <taxon>Poaceae</taxon>
        <taxon>PACMAD clade</taxon>
        <taxon>Arundinoideae</taxon>
        <taxon>Arundineae</taxon>
        <taxon>Arundo</taxon>
    </lineage>
</organism>
<dbReference type="EMBL" id="GBRH01254254">
    <property type="protein sequence ID" value="JAD43641.1"/>
    <property type="molecule type" value="Transcribed_RNA"/>
</dbReference>
<reference evidence="1" key="2">
    <citation type="journal article" date="2015" name="Data Brief">
        <title>Shoot transcriptome of the giant reed, Arundo donax.</title>
        <authorList>
            <person name="Barrero R.A."/>
            <person name="Guerrero F.D."/>
            <person name="Moolhuijzen P."/>
            <person name="Goolsby J.A."/>
            <person name="Tidwell J."/>
            <person name="Bellgard S.E."/>
            <person name="Bellgard M.I."/>
        </authorList>
    </citation>
    <scope>NUCLEOTIDE SEQUENCE</scope>
    <source>
        <tissue evidence="1">Shoot tissue taken approximately 20 cm above the soil surface</tissue>
    </source>
</reference>
<accession>A0A0A8ZXU7</accession>
<proteinExistence type="predicted"/>
<sequence>MSLFTFQGELVDRSRQQCNTAHVSRNELSVGYWILKLRLFNWLINN</sequence>
<evidence type="ECO:0000313" key="1">
    <source>
        <dbReference type="EMBL" id="JAD43641.1"/>
    </source>
</evidence>